<name>A0A8J4BKY6_9CHLO</name>
<dbReference type="Proteomes" id="UP000747399">
    <property type="component" value="Unassembled WGS sequence"/>
</dbReference>
<gene>
    <name evidence="2" type="ORF">Vafri_18325</name>
</gene>
<evidence type="ECO:0000313" key="2">
    <source>
        <dbReference type="EMBL" id="GIL64355.1"/>
    </source>
</evidence>
<feature type="region of interest" description="Disordered" evidence="1">
    <location>
        <begin position="1"/>
        <end position="21"/>
    </location>
</feature>
<sequence length="121" mass="12443">TLPKTPGPTTRRSRLAGLPAAAEGDVDDAAGAVAETMTSLVTELDALLVGCKNASAPAEVATAAMAVAPAQRREMEGVEAEANGGGRVLRVKVKLRDLRATDDRPARRVIVSSASRGIVLI</sequence>
<dbReference type="AlphaFoldDB" id="A0A8J4BKY6"/>
<comment type="caution">
    <text evidence="2">The sequence shown here is derived from an EMBL/GenBank/DDBJ whole genome shotgun (WGS) entry which is preliminary data.</text>
</comment>
<protein>
    <submittedName>
        <fullName evidence="2">Uncharacterized protein</fullName>
    </submittedName>
</protein>
<organism evidence="2 3">
    <name type="scientific">Volvox africanus</name>
    <dbReference type="NCBI Taxonomy" id="51714"/>
    <lineage>
        <taxon>Eukaryota</taxon>
        <taxon>Viridiplantae</taxon>
        <taxon>Chlorophyta</taxon>
        <taxon>core chlorophytes</taxon>
        <taxon>Chlorophyceae</taxon>
        <taxon>CS clade</taxon>
        <taxon>Chlamydomonadales</taxon>
        <taxon>Volvocaceae</taxon>
        <taxon>Volvox</taxon>
    </lineage>
</organism>
<evidence type="ECO:0000313" key="3">
    <source>
        <dbReference type="Proteomes" id="UP000747399"/>
    </source>
</evidence>
<feature type="non-terminal residue" evidence="2">
    <location>
        <position position="1"/>
    </location>
</feature>
<keyword evidence="3" id="KW-1185">Reference proteome</keyword>
<accession>A0A8J4BKY6</accession>
<proteinExistence type="predicted"/>
<reference evidence="2" key="1">
    <citation type="journal article" date="2021" name="Proc. Natl. Acad. Sci. U.S.A.">
        <title>Three genomes in the algal genus Volvox reveal the fate of a haploid sex-determining region after a transition to homothallism.</title>
        <authorList>
            <person name="Yamamoto K."/>
            <person name="Hamaji T."/>
            <person name="Kawai-Toyooka H."/>
            <person name="Matsuzaki R."/>
            <person name="Takahashi F."/>
            <person name="Nishimura Y."/>
            <person name="Kawachi M."/>
            <person name="Noguchi H."/>
            <person name="Minakuchi Y."/>
            <person name="Umen J.G."/>
            <person name="Toyoda A."/>
            <person name="Nozaki H."/>
        </authorList>
    </citation>
    <scope>NUCLEOTIDE SEQUENCE</scope>
    <source>
        <strain evidence="2">NIES-3780</strain>
    </source>
</reference>
<evidence type="ECO:0000256" key="1">
    <source>
        <dbReference type="SAM" id="MobiDB-lite"/>
    </source>
</evidence>
<dbReference type="EMBL" id="BNCO01000065">
    <property type="protein sequence ID" value="GIL64355.1"/>
    <property type="molecule type" value="Genomic_DNA"/>
</dbReference>